<dbReference type="AlphaFoldDB" id="J3LFI7"/>
<evidence type="ECO:0000313" key="3">
    <source>
        <dbReference type="Proteomes" id="UP000006038"/>
    </source>
</evidence>
<evidence type="ECO:0000313" key="2">
    <source>
        <dbReference type="EnsemblPlants" id="OB02G34040.1"/>
    </source>
</evidence>
<dbReference type="HOGENOM" id="CLU_1789899_0_0_1"/>
<protein>
    <submittedName>
        <fullName evidence="2">Uncharacterized protein</fullName>
    </submittedName>
</protein>
<dbReference type="Gramene" id="OB02G34040.1">
    <property type="protein sequence ID" value="OB02G34040.1"/>
    <property type="gene ID" value="OB02G34040"/>
</dbReference>
<proteinExistence type="predicted"/>
<dbReference type="EnsemblPlants" id="OB02G34040.1">
    <property type="protein sequence ID" value="OB02G34040.1"/>
    <property type="gene ID" value="OB02G34040"/>
</dbReference>
<keyword evidence="3" id="KW-1185">Reference proteome</keyword>
<keyword evidence="1" id="KW-1133">Transmembrane helix</keyword>
<sequence length="145" mass="16514">MEYSRGGQEGHLKNPAKVNKKLSLRRSGAMLHGYAILVWLSGYGGTGIWEFLKSPRRLGIWMRSNDVYCEISVRQAKVLPLLKLLVTISSAFFFTIQVRNTRTTQCTSYSARFNGRKRFSTSGYWYLERTVPNTKNCGPSTVSHK</sequence>
<organism evidence="2">
    <name type="scientific">Oryza brachyantha</name>
    <name type="common">malo sina</name>
    <dbReference type="NCBI Taxonomy" id="4533"/>
    <lineage>
        <taxon>Eukaryota</taxon>
        <taxon>Viridiplantae</taxon>
        <taxon>Streptophyta</taxon>
        <taxon>Embryophyta</taxon>
        <taxon>Tracheophyta</taxon>
        <taxon>Spermatophyta</taxon>
        <taxon>Magnoliopsida</taxon>
        <taxon>Liliopsida</taxon>
        <taxon>Poales</taxon>
        <taxon>Poaceae</taxon>
        <taxon>BOP clade</taxon>
        <taxon>Oryzoideae</taxon>
        <taxon>Oryzeae</taxon>
        <taxon>Oryzinae</taxon>
        <taxon>Oryza</taxon>
    </lineage>
</organism>
<keyword evidence="1" id="KW-0472">Membrane</keyword>
<reference evidence="2" key="1">
    <citation type="submission" date="2013-04" db="UniProtKB">
        <authorList>
            <consortium name="EnsemblPlants"/>
        </authorList>
    </citation>
    <scope>IDENTIFICATION</scope>
</reference>
<accession>J3LFI7</accession>
<feature type="transmembrane region" description="Helical" evidence="1">
    <location>
        <begin position="31"/>
        <end position="52"/>
    </location>
</feature>
<name>J3LFI7_ORYBR</name>
<keyword evidence="1" id="KW-0812">Transmembrane</keyword>
<evidence type="ECO:0000256" key="1">
    <source>
        <dbReference type="SAM" id="Phobius"/>
    </source>
</evidence>
<dbReference type="Proteomes" id="UP000006038">
    <property type="component" value="Unassembled WGS sequence"/>
</dbReference>